<accession>A0A9W4TY00</accession>
<comment type="subunit">
    <text evidence="7">Part of the nuclear pore complex (NPC).</text>
</comment>
<keyword evidence="5 7" id="KW-0906">Nuclear pore complex</keyword>
<evidence type="ECO:0000256" key="6">
    <source>
        <dbReference type="ARBA" id="ARBA00023242"/>
    </source>
</evidence>
<keyword evidence="3" id="KW-0653">Protein transport</keyword>
<dbReference type="Pfam" id="PF04121">
    <property type="entry name" value="Nup84_Nup100"/>
    <property type="match status" value="1"/>
</dbReference>
<dbReference type="GO" id="GO:0031965">
    <property type="term" value="C:nuclear membrane"/>
    <property type="evidence" value="ECO:0007669"/>
    <property type="project" value="UniProtKB-SubCell"/>
</dbReference>
<dbReference type="GO" id="GO:0006606">
    <property type="term" value="P:protein import into nucleus"/>
    <property type="evidence" value="ECO:0007669"/>
    <property type="project" value="TreeGrafter"/>
</dbReference>
<evidence type="ECO:0000256" key="1">
    <source>
        <dbReference type="ARBA" id="ARBA00022448"/>
    </source>
</evidence>
<keyword evidence="7" id="KW-0472">Membrane</keyword>
<dbReference type="AlphaFoldDB" id="A0A9W4TY00"/>
<protein>
    <recommendedName>
        <fullName evidence="7">Nuclear pore complex protein</fullName>
    </recommendedName>
</protein>
<evidence type="ECO:0000256" key="5">
    <source>
        <dbReference type="ARBA" id="ARBA00023132"/>
    </source>
</evidence>
<dbReference type="PANTHER" id="PTHR13003:SF2">
    <property type="entry name" value="NUCLEAR PORE COMPLEX PROTEIN NUP107"/>
    <property type="match status" value="1"/>
</dbReference>
<keyword evidence="1 7" id="KW-0813">Transport</keyword>
<evidence type="ECO:0000256" key="2">
    <source>
        <dbReference type="ARBA" id="ARBA00022816"/>
    </source>
</evidence>
<dbReference type="EMBL" id="CANTUO010000004">
    <property type="protein sequence ID" value="CAI5759507.1"/>
    <property type="molecule type" value="Genomic_DNA"/>
</dbReference>
<dbReference type="Proteomes" id="UP001152885">
    <property type="component" value="Unassembled WGS sequence"/>
</dbReference>
<evidence type="ECO:0000256" key="3">
    <source>
        <dbReference type="ARBA" id="ARBA00022927"/>
    </source>
</evidence>
<organism evidence="8 9">
    <name type="scientific">Candida verbasci</name>
    <dbReference type="NCBI Taxonomy" id="1227364"/>
    <lineage>
        <taxon>Eukaryota</taxon>
        <taxon>Fungi</taxon>
        <taxon>Dikarya</taxon>
        <taxon>Ascomycota</taxon>
        <taxon>Saccharomycotina</taxon>
        <taxon>Pichiomycetes</taxon>
        <taxon>Debaryomycetaceae</taxon>
        <taxon>Candida/Lodderomyces clade</taxon>
        <taxon>Candida</taxon>
    </lineage>
</organism>
<dbReference type="OrthoDB" id="3098at2759"/>
<dbReference type="PANTHER" id="PTHR13003">
    <property type="entry name" value="NUP107-RELATED"/>
    <property type="match status" value="1"/>
</dbReference>
<evidence type="ECO:0000256" key="7">
    <source>
        <dbReference type="RuleBase" id="RU365072"/>
    </source>
</evidence>
<dbReference type="Gene3D" id="1.20.190.50">
    <property type="match status" value="1"/>
</dbReference>
<dbReference type="GO" id="GO:0031080">
    <property type="term" value="C:nuclear pore outer ring"/>
    <property type="evidence" value="ECO:0007669"/>
    <property type="project" value="TreeGrafter"/>
</dbReference>
<evidence type="ECO:0000313" key="8">
    <source>
        <dbReference type="EMBL" id="CAI5759507.1"/>
    </source>
</evidence>
<dbReference type="InterPro" id="IPR007252">
    <property type="entry name" value="Nup84/Nup107"/>
</dbReference>
<gene>
    <name evidence="8" type="ORF">CANVERA_P4019</name>
</gene>
<keyword evidence="2" id="KW-0509">mRNA transport</keyword>
<keyword evidence="9" id="KW-1185">Reference proteome</keyword>
<comment type="function">
    <text evidence="7">Functions as a component of the nuclear pore complex (NPC).</text>
</comment>
<dbReference type="GO" id="GO:0006406">
    <property type="term" value="P:mRNA export from nucleus"/>
    <property type="evidence" value="ECO:0007669"/>
    <property type="project" value="TreeGrafter"/>
</dbReference>
<comment type="caution">
    <text evidence="8">The sequence shown here is derived from an EMBL/GenBank/DDBJ whole genome shotgun (WGS) entry which is preliminary data.</text>
</comment>
<keyword evidence="6 7" id="KW-0539">Nucleus</keyword>
<dbReference type="GO" id="GO:0000973">
    <property type="term" value="P:post-transcriptional tethering of RNA polymerase II gene DNA at nuclear periphery"/>
    <property type="evidence" value="ECO:0007669"/>
    <property type="project" value="TreeGrafter"/>
</dbReference>
<keyword evidence="4 7" id="KW-0811">Translocation</keyword>
<proteinExistence type="inferred from homology"/>
<reference evidence="8" key="1">
    <citation type="submission" date="2022-12" db="EMBL/GenBank/DDBJ databases">
        <authorList>
            <person name="Brejova B."/>
        </authorList>
    </citation>
    <scope>NUCLEOTIDE SEQUENCE</scope>
</reference>
<dbReference type="Gene3D" id="1.10.3450.20">
    <property type="match status" value="1"/>
</dbReference>
<evidence type="ECO:0000256" key="4">
    <source>
        <dbReference type="ARBA" id="ARBA00023010"/>
    </source>
</evidence>
<comment type="similarity">
    <text evidence="7">Belongs to the nucleoporin Nup84/Nup107 family.</text>
</comment>
<name>A0A9W4TY00_9ASCO</name>
<evidence type="ECO:0000313" key="9">
    <source>
        <dbReference type="Proteomes" id="UP001152885"/>
    </source>
</evidence>
<sequence>MPGLPTTIVPYIAETSIEIQFANALKDYQLNTLNVQSDLKPQPFDFINKFKQIAASQALQFGTELYESENENDIELKENFENWDLETKLWHLVEQLYSFRLLNYSQEEPDIINDKQILVIKELLIIINWIQSNSKSESYDDSFEKIQQSSKWSNTKVSINQQDYNALINKSNTQLIDNLDIDAPLRTKKSIDAKDNEIDIINFARIYKLILRGKLQEAIDYSNNTGNFALALILVGAAQNYMDPSLEKNHGMKHKLLWKETVYKLSQQSGLNYYEKLIYNYLSGGDISENLKFSNDSWEESLLLYCTQLLSYKLDFIYKNNESLSISLPKPQVSNIDEILNLLQNNVSHESLHPTRIITGAILIDKVNELLNFDFNEQINENILRILVHLSIFLAILFPFKISSHLTNILTLYITKLSEDNKSELIPIYLSFIPNEKDAREAYSIILSSITNKEERIKHLEISKKLNKLIDDNDDMIIENNDKMINVLRRTVERVMNETEEYYKPKEEIRLQDELNESIDPIDYKLSRAVDWFFENQMHSDSIKASIILIRRFLIMGKLTSLKHFVSDKNFNQLIIDYNVEALNHELDDQVTEDMKSELLDYSLFTEGLKLIYDWKSFKINGDSYNSSSVEKSLEKTEKNLKNLIFTWLIDLSKNVDDPIFKEFRSI</sequence>
<dbReference type="GO" id="GO:0017056">
    <property type="term" value="F:structural constituent of nuclear pore"/>
    <property type="evidence" value="ECO:0007669"/>
    <property type="project" value="UniProtKB-UniRule"/>
</dbReference>
<comment type="subcellular location">
    <subcellularLocation>
        <location evidence="7">Nucleus</location>
        <location evidence="7">Nuclear pore complex</location>
    </subcellularLocation>
    <subcellularLocation>
        <location evidence="7">Nucleus membrane</location>
    </subcellularLocation>
</comment>